<dbReference type="InterPro" id="IPR011466">
    <property type="entry name" value="DUF1572"/>
</dbReference>
<organism evidence="1 2">
    <name type="scientific">Virgibacillus kekensis</name>
    <dbReference type="NCBI Taxonomy" id="202261"/>
    <lineage>
        <taxon>Bacteria</taxon>
        <taxon>Bacillati</taxon>
        <taxon>Bacillota</taxon>
        <taxon>Bacilli</taxon>
        <taxon>Bacillales</taxon>
        <taxon>Bacillaceae</taxon>
        <taxon>Virgibacillus</taxon>
    </lineage>
</organism>
<dbReference type="Proteomes" id="UP001595989">
    <property type="component" value="Unassembled WGS sequence"/>
</dbReference>
<proteinExistence type="predicted"/>
<dbReference type="Pfam" id="PF07609">
    <property type="entry name" value="DUF1572"/>
    <property type="match status" value="1"/>
</dbReference>
<sequence>MNVSTEYLRIVKDRFKTIQNQGKKAIDQLSEDDLRWQPNKESNSVAIIVKHLYGNMLSRWTDFLTSDGEKPTRNRDDEFVDDILSKAELLSMYEKGWENLFNALNNLEEKDLLNEVYIRSEAHLVIDAIERQLAHYASHIGQIIYIGKQVKGTQWETLSIPKGKSEDYLRDMQRKHKS</sequence>
<accession>A0ABV9DLG5</accession>
<dbReference type="Gene3D" id="1.20.120.450">
    <property type="entry name" value="dinb family like domain"/>
    <property type="match status" value="1"/>
</dbReference>
<dbReference type="RefSeq" id="WP_390296910.1">
    <property type="nucleotide sequence ID" value="NZ_JBHSFU010000007.1"/>
</dbReference>
<gene>
    <name evidence="1" type="ORF">ACFO3D_13550</name>
</gene>
<evidence type="ECO:0000313" key="2">
    <source>
        <dbReference type="Proteomes" id="UP001595989"/>
    </source>
</evidence>
<name>A0ABV9DLG5_9BACI</name>
<evidence type="ECO:0000313" key="1">
    <source>
        <dbReference type="EMBL" id="MFC4559218.1"/>
    </source>
</evidence>
<keyword evidence="2" id="KW-1185">Reference proteome</keyword>
<dbReference type="InterPro" id="IPR034660">
    <property type="entry name" value="DinB/YfiT-like"/>
</dbReference>
<protein>
    <submittedName>
        <fullName evidence="1">DUF1572 family protein</fullName>
    </submittedName>
</protein>
<comment type="caution">
    <text evidence="1">The sequence shown here is derived from an EMBL/GenBank/DDBJ whole genome shotgun (WGS) entry which is preliminary data.</text>
</comment>
<reference evidence="2" key="1">
    <citation type="journal article" date="2019" name="Int. J. Syst. Evol. Microbiol.">
        <title>The Global Catalogue of Microorganisms (GCM) 10K type strain sequencing project: providing services to taxonomists for standard genome sequencing and annotation.</title>
        <authorList>
            <consortium name="The Broad Institute Genomics Platform"/>
            <consortium name="The Broad Institute Genome Sequencing Center for Infectious Disease"/>
            <person name="Wu L."/>
            <person name="Ma J."/>
        </authorList>
    </citation>
    <scope>NUCLEOTIDE SEQUENCE [LARGE SCALE GENOMIC DNA]</scope>
    <source>
        <strain evidence="2">CGMCC 4.7426</strain>
    </source>
</reference>
<dbReference type="EMBL" id="JBHSFU010000007">
    <property type="protein sequence ID" value="MFC4559218.1"/>
    <property type="molecule type" value="Genomic_DNA"/>
</dbReference>
<dbReference type="SUPFAM" id="SSF109854">
    <property type="entry name" value="DinB/YfiT-like putative metalloenzymes"/>
    <property type="match status" value="1"/>
</dbReference>